<gene>
    <name evidence="11 12" type="primary">LOC106061394</name>
</gene>
<evidence type="ECO:0000313" key="10">
    <source>
        <dbReference type="Proteomes" id="UP001165740"/>
    </source>
</evidence>
<keyword evidence="3" id="KW-1003">Cell membrane</keyword>
<dbReference type="Proteomes" id="UP001165740">
    <property type="component" value="Chromosome 15"/>
</dbReference>
<dbReference type="GO" id="GO:0034632">
    <property type="term" value="F:retinol transmembrane transporter activity"/>
    <property type="evidence" value="ECO:0007669"/>
    <property type="project" value="InterPro"/>
</dbReference>
<dbReference type="Pfam" id="PF14752">
    <property type="entry name" value="RBP_receptor"/>
    <property type="match status" value="1"/>
</dbReference>
<evidence type="ECO:0000256" key="6">
    <source>
        <dbReference type="ARBA" id="ARBA00023136"/>
    </source>
</evidence>
<dbReference type="PANTHER" id="PTHR21444">
    <property type="entry name" value="COILED-COIL DOMAIN-CONTAINING PROTEIN 180"/>
    <property type="match status" value="1"/>
</dbReference>
<dbReference type="GeneID" id="106061394"/>
<name>A0A9W2Z0B3_BIOGL</name>
<keyword evidence="10" id="KW-1185">Reference proteome</keyword>
<dbReference type="RefSeq" id="XP_055868392.1">
    <property type="nucleotide sequence ID" value="XM_056012417.1"/>
</dbReference>
<reference evidence="11 12" key="1">
    <citation type="submission" date="2025-04" db="UniProtKB">
        <authorList>
            <consortium name="RefSeq"/>
        </authorList>
    </citation>
    <scope>IDENTIFICATION</scope>
</reference>
<evidence type="ECO:0000256" key="5">
    <source>
        <dbReference type="ARBA" id="ARBA00022989"/>
    </source>
</evidence>
<feature type="transmembrane region" description="Helical" evidence="9">
    <location>
        <begin position="280"/>
        <end position="303"/>
    </location>
</feature>
<dbReference type="PANTHER" id="PTHR21444:SF15">
    <property type="entry name" value="RECEPTOR FOR RETINOL UPTAKE STRA6"/>
    <property type="match status" value="1"/>
</dbReference>
<feature type="transmembrane region" description="Helical" evidence="9">
    <location>
        <begin position="183"/>
        <end position="201"/>
    </location>
</feature>
<evidence type="ECO:0000256" key="3">
    <source>
        <dbReference type="ARBA" id="ARBA00022475"/>
    </source>
</evidence>
<dbReference type="GO" id="GO:0005886">
    <property type="term" value="C:plasma membrane"/>
    <property type="evidence" value="ECO:0007669"/>
    <property type="project" value="UniProtKB-SubCell"/>
</dbReference>
<feature type="compositionally biased region" description="Basic and acidic residues" evidence="8">
    <location>
        <begin position="701"/>
        <end position="722"/>
    </location>
</feature>
<dbReference type="OrthoDB" id="2376984at2759"/>
<evidence type="ECO:0000256" key="8">
    <source>
        <dbReference type="SAM" id="MobiDB-lite"/>
    </source>
</evidence>
<organism evidence="10 11">
    <name type="scientific">Biomphalaria glabrata</name>
    <name type="common">Bloodfluke planorb</name>
    <name type="synonym">Freshwater snail</name>
    <dbReference type="NCBI Taxonomy" id="6526"/>
    <lineage>
        <taxon>Eukaryota</taxon>
        <taxon>Metazoa</taxon>
        <taxon>Spiralia</taxon>
        <taxon>Lophotrochozoa</taxon>
        <taxon>Mollusca</taxon>
        <taxon>Gastropoda</taxon>
        <taxon>Heterobranchia</taxon>
        <taxon>Euthyneura</taxon>
        <taxon>Panpulmonata</taxon>
        <taxon>Hygrophila</taxon>
        <taxon>Lymnaeoidea</taxon>
        <taxon>Planorbidae</taxon>
        <taxon>Biomphalaria</taxon>
    </lineage>
</organism>
<accession>A0A9W2Z0B3</accession>
<dbReference type="RefSeq" id="XP_055868391.1">
    <property type="nucleotide sequence ID" value="XM_056012416.1"/>
</dbReference>
<comment type="subcellular location">
    <subcellularLocation>
        <location evidence="1">Cell membrane</location>
        <topology evidence="1">Multi-pass membrane protein</topology>
    </subcellularLocation>
</comment>
<evidence type="ECO:0000256" key="9">
    <source>
        <dbReference type="SAM" id="Phobius"/>
    </source>
</evidence>
<keyword evidence="6 9" id="KW-0472">Membrane</keyword>
<dbReference type="AlphaFoldDB" id="A0A9W2Z0B3"/>
<evidence type="ECO:0000256" key="2">
    <source>
        <dbReference type="ARBA" id="ARBA00022448"/>
    </source>
</evidence>
<evidence type="ECO:0000256" key="1">
    <source>
        <dbReference type="ARBA" id="ARBA00004651"/>
    </source>
</evidence>
<feature type="transmembrane region" description="Helical" evidence="9">
    <location>
        <begin position="349"/>
        <end position="372"/>
    </location>
</feature>
<dbReference type="GO" id="GO:0038023">
    <property type="term" value="F:signaling receptor activity"/>
    <property type="evidence" value="ECO:0007669"/>
    <property type="project" value="InterPro"/>
</dbReference>
<evidence type="ECO:0000256" key="4">
    <source>
        <dbReference type="ARBA" id="ARBA00022692"/>
    </source>
</evidence>
<feature type="transmembrane region" description="Helical" evidence="9">
    <location>
        <begin position="493"/>
        <end position="518"/>
    </location>
</feature>
<feature type="region of interest" description="Disordered" evidence="8">
    <location>
        <begin position="699"/>
        <end position="753"/>
    </location>
</feature>
<proteinExistence type="predicted"/>
<keyword evidence="5 9" id="KW-1133">Transmembrane helix</keyword>
<sequence length="764" mass="87756">MAETLFDGISLLFQKSAYSNVTSFEPCRSSIDNYKFYQFSLIPAVILTLLMAATTTRKHKLLKILRGRPGLLFPMDTLTRSSRLSYACAFGATAFVVYQISIEHTFAFDYKGPQAAITLMAIFSMIIYGIVFFPVFACLALGSAFSFGLGAVYVWMFFIVNLYRLSECTFTLTGRAVLFVRMLPTLFCLCYLSIMLPIRFVRAIRNKDYFRSPILKKRRSETLEDIKNSYQGRHVRKLLTKPVVEVPPEGFANKAKAFFMSQVHKLVYRREEGFRYSSRLLAVMFVAACVVYVITVELAAYFYKLFGNIHQMVVQDLDIIGWEEKPGDGSIINADRRALRFGYYATRTIRFSLMVALVLACTLSFFTILHMMSSFRNNLYSMYRGDFSVIPPPEDMGPVALCTGSIKFAGYQVAYFVWAYIVTFGILGLVCIAIGFIVHLFLLELTDFIVHILEQAGPSLGIGVFMMIAQWLLARFIFLQDKGQYLRLDNRRFYFVFTYFFFFFNIFIGLVSCLMRILKAIGVGMLFLGRLDNSTLPRKFEFFDPGFAAYQGFIHMEAAHTHPVVNVFIRLLASESRKRKRDNLELKEMRTDLKNGSPVTRITKVGHQRSKPINVGARFNWLVTYTLLHNPTVRIYRRGYVQAMKKARLAGIKIPISDKPVTTFDLVKTDEEREQEKQEELLKIESLKAASSFRNSTRYDTGVEARQERWANRRDRVQRQETVDTDQESITDEEGSTGSDETPKQRPLATKDIQLKLERLEHIV</sequence>
<feature type="transmembrane region" description="Helical" evidence="9">
    <location>
        <begin position="448"/>
        <end position="473"/>
    </location>
</feature>
<feature type="transmembrane region" description="Helical" evidence="9">
    <location>
        <begin position="114"/>
        <end position="137"/>
    </location>
</feature>
<feature type="transmembrane region" description="Helical" evidence="9">
    <location>
        <begin position="144"/>
        <end position="163"/>
    </location>
</feature>
<feature type="transmembrane region" description="Helical" evidence="9">
    <location>
        <begin position="415"/>
        <end position="442"/>
    </location>
</feature>
<feature type="transmembrane region" description="Helical" evidence="9">
    <location>
        <begin position="84"/>
        <end position="102"/>
    </location>
</feature>
<evidence type="ECO:0000313" key="12">
    <source>
        <dbReference type="RefSeq" id="XP_055868392.1"/>
    </source>
</evidence>
<feature type="compositionally biased region" description="Acidic residues" evidence="8">
    <location>
        <begin position="723"/>
        <end position="735"/>
    </location>
</feature>
<protein>
    <submittedName>
        <fullName evidence="11 12">Stimulated by retinoic acid gene 6 protein-like</fullName>
    </submittedName>
</protein>
<dbReference type="GO" id="GO:0071939">
    <property type="term" value="P:vitamin A import into cell"/>
    <property type="evidence" value="ECO:0007669"/>
    <property type="project" value="TreeGrafter"/>
</dbReference>
<dbReference type="OMA" id="CEYHTET"/>
<dbReference type="InterPro" id="IPR026612">
    <property type="entry name" value="STRA6-like"/>
</dbReference>
<feature type="transmembrane region" description="Helical" evidence="9">
    <location>
        <begin position="36"/>
        <end position="56"/>
    </location>
</feature>
<evidence type="ECO:0000313" key="11">
    <source>
        <dbReference type="RefSeq" id="XP_055868391.1"/>
    </source>
</evidence>
<keyword evidence="2" id="KW-0813">Transport</keyword>
<keyword evidence="4 9" id="KW-0812">Transmembrane</keyword>
<keyword evidence="7" id="KW-0675">Receptor</keyword>
<evidence type="ECO:0000256" key="7">
    <source>
        <dbReference type="ARBA" id="ARBA00023170"/>
    </source>
</evidence>